<evidence type="ECO:0008006" key="3">
    <source>
        <dbReference type="Google" id="ProtNLM"/>
    </source>
</evidence>
<keyword evidence="2" id="KW-1185">Reference proteome</keyword>
<organism evidence="1 2">
    <name type="scientific">Coemansia brasiliensis</name>
    <dbReference type="NCBI Taxonomy" id="2650707"/>
    <lineage>
        <taxon>Eukaryota</taxon>
        <taxon>Fungi</taxon>
        <taxon>Fungi incertae sedis</taxon>
        <taxon>Zoopagomycota</taxon>
        <taxon>Kickxellomycotina</taxon>
        <taxon>Kickxellomycetes</taxon>
        <taxon>Kickxellales</taxon>
        <taxon>Kickxellaceae</taxon>
        <taxon>Coemansia</taxon>
    </lineage>
</organism>
<sequence length="353" mass="39573">MTLTEEQQEPPRPSFLGIHSRDMETKILYISSGCRNCMGFTPAEMTANEASGYIFDSYNSVYPTLYLDNQASGEGDEDDESSAFCIYMNLRTASNVPVLHRVITMRADNCVIVVVTAFPEAPIRDRRELQVQTLDGKLKKLTINPEQVQLERRRKEAAAAQQRGGGRVPLYYARSRQIKAVLVLEHPEVAEIETEESGRRPAGPHIAFSTSSISRLIDVDNSDIMNYPFMKLVAPEDLLHVGSYFDRLSKSSDVLFETFSLLQRPHVIEGDVFVSDEENPRVVVEALGANVQDGIAILIRKLKVVPAPKRDSMGNYIHSRVHEISEESGYVSLSELISSDVETTDAGEWERIF</sequence>
<gene>
    <name evidence="1" type="ORF">IWW36_002402</name>
</gene>
<comment type="caution">
    <text evidence="1">The sequence shown here is derived from an EMBL/GenBank/DDBJ whole genome shotgun (WGS) entry which is preliminary data.</text>
</comment>
<name>A0A9W8LZH3_9FUNG</name>
<evidence type="ECO:0000313" key="1">
    <source>
        <dbReference type="EMBL" id="KAJ2849754.1"/>
    </source>
</evidence>
<dbReference type="Proteomes" id="UP001139887">
    <property type="component" value="Unassembled WGS sequence"/>
</dbReference>
<proteinExistence type="predicted"/>
<dbReference type="AlphaFoldDB" id="A0A9W8LZH3"/>
<reference evidence="1" key="1">
    <citation type="submission" date="2022-07" db="EMBL/GenBank/DDBJ databases">
        <title>Phylogenomic reconstructions and comparative analyses of Kickxellomycotina fungi.</title>
        <authorList>
            <person name="Reynolds N.K."/>
            <person name="Stajich J.E."/>
            <person name="Barry K."/>
            <person name="Grigoriev I.V."/>
            <person name="Crous P."/>
            <person name="Smith M.E."/>
        </authorList>
    </citation>
    <scope>NUCLEOTIDE SEQUENCE</scope>
    <source>
        <strain evidence="1">NRRL 1566</strain>
    </source>
</reference>
<evidence type="ECO:0000313" key="2">
    <source>
        <dbReference type="Proteomes" id="UP001139887"/>
    </source>
</evidence>
<protein>
    <recommendedName>
        <fullName evidence="3">PAS domain-containing protein</fullName>
    </recommendedName>
</protein>
<accession>A0A9W8LZH3</accession>
<dbReference type="OrthoDB" id="411251at2759"/>
<dbReference type="EMBL" id="JANBUW010000060">
    <property type="protein sequence ID" value="KAJ2849754.1"/>
    <property type="molecule type" value="Genomic_DNA"/>
</dbReference>